<dbReference type="PANTHER" id="PTHR13887:SF14">
    <property type="entry name" value="DISULFIDE BOND FORMATION PROTEIN D"/>
    <property type="match status" value="1"/>
</dbReference>
<keyword evidence="5" id="KW-0676">Redox-active center</keyword>
<keyword evidence="3" id="KW-0560">Oxidoreductase</keyword>
<keyword evidence="2 6" id="KW-0732">Signal</keyword>
<dbReference type="EMBL" id="BAAAUW010000001">
    <property type="protein sequence ID" value="GAA3245864.1"/>
    <property type="molecule type" value="Genomic_DNA"/>
</dbReference>
<evidence type="ECO:0000256" key="4">
    <source>
        <dbReference type="ARBA" id="ARBA00023157"/>
    </source>
</evidence>
<evidence type="ECO:0000256" key="2">
    <source>
        <dbReference type="ARBA" id="ARBA00022729"/>
    </source>
</evidence>
<dbReference type="Proteomes" id="UP001500728">
    <property type="component" value="Unassembled WGS sequence"/>
</dbReference>
<feature type="chain" id="PRO_5045156408" description="Thioredoxin domain-containing protein" evidence="6">
    <location>
        <begin position="25"/>
        <end position="225"/>
    </location>
</feature>
<sequence length="225" mass="24440">MTKNVKISLALVAVALAVVAALLAANRTPDATADASAQADAAQGKTAPASVLVRPDSHRLSTAKDGTVTVVEFLDLECESCRAAFPHVEQLRKEYAGRVTFVMRYFPIPSHKNAELAARAVEAAAAQGKLEAMYRKMYETQESWGDQQVSHEKTFRGSAKELGLDMEKFEADWKDPATAQRVEKDRSDGLALGVQGTPTFFVNGKRPQIESVDDFRAAIDAELAK</sequence>
<name>A0ABP6QNF3_9ACTN</name>
<dbReference type="SUPFAM" id="SSF52833">
    <property type="entry name" value="Thioredoxin-like"/>
    <property type="match status" value="1"/>
</dbReference>
<dbReference type="Gene3D" id="3.40.30.10">
    <property type="entry name" value="Glutaredoxin"/>
    <property type="match status" value="1"/>
</dbReference>
<dbReference type="InterPro" id="IPR013766">
    <property type="entry name" value="Thioredoxin_domain"/>
</dbReference>
<evidence type="ECO:0000256" key="5">
    <source>
        <dbReference type="ARBA" id="ARBA00023284"/>
    </source>
</evidence>
<evidence type="ECO:0000256" key="6">
    <source>
        <dbReference type="SAM" id="SignalP"/>
    </source>
</evidence>
<evidence type="ECO:0000256" key="1">
    <source>
        <dbReference type="ARBA" id="ARBA00005791"/>
    </source>
</evidence>
<gene>
    <name evidence="8" type="ORF">GCM10010469_01320</name>
</gene>
<dbReference type="PANTHER" id="PTHR13887">
    <property type="entry name" value="GLUTATHIONE S-TRANSFERASE KAPPA"/>
    <property type="match status" value="1"/>
</dbReference>
<comment type="caution">
    <text evidence="8">The sequence shown here is derived from an EMBL/GenBank/DDBJ whole genome shotgun (WGS) entry which is preliminary data.</text>
</comment>
<dbReference type="PROSITE" id="PS51352">
    <property type="entry name" value="THIOREDOXIN_2"/>
    <property type="match status" value="1"/>
</dbReference>
<evidence type="ECO:0000259" key="7">
    <source>
        <dbReference type="PROSITE" id="PS51352"/>
    </source>
</evidence>
<feature type="domain" description="Thioredoxin" evidence="7">
    <location>
        <begin position="41"/>
        <end position="224"/>
    </location>
</feature>
<evidence type="ECO:0000313" key="8">
    <source>
        <dbReference type="EMBL" id="GAA3245864.1"/>
    </source>
</evidence>
<dbReference type="InterPro" id="IPR036249">
    <property type="entry name" value="Thioredoxin-like_sf"/>
</dbReference>
<keyword evidence="9" id="KW-1185">Reference proteome</keyword>
<keyword evidence="4" id="KW-1015">Disulfide bond</keyword>
<reference evidence="9" key="1">
    <citation type="journal article" date="2019" name="Int. J. Syst. Evol. Microbiol.">
        <title>The Global Catalogue of Microorganisms (GCM) 10K type strain sequencing project: providing services to taxonomists for standard genome sequencing and annotation.</title>
        <authorList>
            <consortium name="The Broad Institute Genomics Platform"/>
            <consortium name="The Broad Institute Genome Sequencing Center for Infectious Disease"/>
            <person name="Wu L."/>
            <person name="Ma J."/>
        </authorList>
    </citation>
    <scope>NUCLEOTIDE SEQUENCE [LARGE SCALE GENOMIC DNA]</scope>
    <source>
        <strain evidence="9">JCM 9381</strain>
    </source>
</reference>
<feature type="signal peptide" evidence="6">
    <location>
        <begin position="1"/>
        <end position="24"/>
    </location>
</feature>
<evidence type="ECO:0000256" key="3">
    <source>
        <dbReference type="ARBA" id="ARBA00023002"/>
    </source>
</evidence>
<accession>A0ABP6QNF3</accession>
<organism evidence="8 9">
    <name type="scientific">Streptomyces labedae</name>
    <dbReference type="NCBI Taxonomy" id="285569"/>
    <lineage>
        <taxon>Bacteria</taxon>
        <taxon>Bacillati</taxon>
        <taxon>Actinomycetota</taxon>
        <taxon>Actinomycetes</taxon>
        <taxon>Kitasatosporales</taxon>
        <taxon>Streptomycetaceae</taxon>
        <taxon>Streptomyces</taxon>
    </lineage>
</organism>
<evidence type="ECO:0000313" key="9">
    <source>
        <dbReference type="Proteomes" id="UP001500728"/>
    </source>
</evidence>
<comment type="similarity">
    <text evidence="1">Belongs to the thioredoxin family. DsbA subfamily.</text>
</comment>
<dbReference type="Pfam" id="PF13462">
    <property type="entry name" value="Thioredoxin_4"/>
    <property type="match status" value="1"/>
</dbReference>
<proteinExistence type="inferred from homology"/>
<dbReference type="InterPro" id="IPR012336">
    <property type="entry name" value="Thioredoxin-like_fold"/>
</dbReference>
<protein>
    <recommendedName>
        <fullName evidence="7">Thioredoxin domain-containing protein</fullName>
    </recommendedName>
</protein>
<dbReference type="RefSeq" id="WP_346150394.1">
    <property type="nucleotide sequence ID" value="NZ_BAAAUW010000001.1"/>
</dbReference>